<feature type="compositionally biased region" description="Basic and acidic residues" evidence="3">
    <location>
        <begin position="202"/>
        <end position="215"/>
    </location>
</feature>
<dbReference type="InterPro" id="IPR001452">
    <property type="entry name" value="SH3_domain"/>
</dbReference>
<name>A0A2G5B7M6_COERN</name>
<evidence type="ECO:0000259" key="4">
    <source>
        <dbReference type="PROSITE" id="PS50002"/>
    </source>
</evidence>
<dbReference type="EMBL" id="KZ303511">
    <property type="protein sequence ID" value="PIA15009.1"/>
    <property type="molecule type" value="Genomic_DNA"/>
</dbReference>
<evidence type="ECO:0000313" key="6">
    <source>
        <dbReference type="EMBL" id="PIA15009.1"/>
    </source>
</evidence>
<feature type="region of interest" description="Disordered" evidence="3">
    <location>
        <begin position="291"/>
        <end position="348"/>
    </location>
</feature>
<evidence type="ECO:0008006" key="8">
    <source>
        <dbReference type="Google" id="ProtNLM"/>
    </source>
</evidence>
<dbReference type="PROSITE" id="PS50108">
    <property type="entry name" value="CRIB"/>
    <property type="match status" value="1"/>
</dbReference>
<evidence type="ECO:0000259" key="5">
    <source>
        <dbReference type="PROSITE" id="PS50108"/>
    </source>
</evidence>
<evidence type="ECO:0000313" key="7">
    <source>
        <dbReference type="Proteomes" id="UP000242474"/>
    </source>
</evidence>
<dbReference type="InterPro" id="IPR036028">
    <property type="entry name" value="SH3-like_dom_sf"/>
</dbReference>
<dbReference type="OrthoDB" id="5340910at2759"/>
<organism evidence="6 7">
    <name type="scientific">Coemansia reversa (strain ATCC 12441 / NRRL 1564)</name>
    <dbReference type="NCBI Taxonomy" id="763665"/>
    <lineage>
        <taxon>Eukaryota</taxon>
        <taxon>Fungi</taxon>
        <taxon>Fungi incertae sedis</taxon>
        <taxon>Zoopagomycota</taxon>
        <taxon>Kickxellomycotina</taxon>
        <taxon>Kickxellomycetes</taxon>
        <taxon>Kickxellales</taxon>
        <taxon>Kickxellaceae</taxon>
        <taxon>Coemansia</taxon>
    </lineage>
</organism>
<evidence type="ECO:0000256" key="1">
    <source>
        <dbReference type="ARBA" id="ARBA00022443"/>
    </source>
</evidence>
<dbReference type="Proteomes" id="UP000242474">
    <property type="component" value="Unassembled WGS sequence"/>
</dbReference>
<dbReference type="Pfam" id="PF14604">
    <property type="entry name" value="SH3_9"/>
    <property type="match status" value="1"/>
</dbReference>
<evidence type="ECO:0000256" key="2">
    <source>
        <dbReference type="PROSITE-ProRule" id="PRU00192"/>
    </source>
</evidence>
<dbReference type="AlphaFoldDB" id="A0A2G5B7M6"/>
<evidence type="ECO:0000256" key="3">
    <source>
        <dbReference type="SAM" id="MobiDB-lite"/>
    </source>
</evidence>
<feature type="compositionally biased region" description="Polar residues" evidence="3">
    <location>
        <begin position="163"/>
        <end position="173"/>
    </location>
</feature>
<dbReference type="InterPro" id="IPR000095">
    <property type="entry name" value="CRIB_dom"/>
</dbReference>
<dbReference type="SUPFAM" id="SSF50044">
    <property type="entry name" value="SH3-domain"/>
    <property type="match status" value="1"/>
</dbReference>
<gene>
    <name evidence="6" type="ORF">COEREDRAFT_82419</name>
</gene>
<dbReference type="Gene3D" id="2.30.30.40">
    <property type="entry name" value="SH3 Domains"/>
    <property type="match status" value="1"/>
</dbReference>
<feature type="region of interest" description="Disordered" evidence="3">
    <location>
        <begin position="1"/>
        <end position="27"/>
    </location>
</feature>
<feature type="region of interest" description="Disordered" evidence="3">
    <location>
        <begin position="128"/>
        <end position="215"/>
    </location>
</feature>
<keyword evidence="1 2" id="KW-0728">SH3 domain</keyword>
<feature type="compositionally biased region" description="Low complexity" evidence="3">
    <location>
        <begin position="174"/>
        <end position="188"/>
    </location>
</feature>
<sequence length="395" mass="42116">MGRRQTPASAYNIYGNRSSSGSGKDDSTLLHLGANTTGNSEKTPDFVDCFVAAVGKPRHVVRPFFARRDDEISLQSGDKVTLQMAFDDGWVVGKNLTSGDEGTFPLMCVMENLPASLPAQWSVLPESKNTSIENLRNSSRTDQRLSPRPPMPGARPTTGDFDNGTSSTGNLTAPSVPLITTSTIPSSSGLQSTRTSPSHNPRQGDKATEEFDRANKGKGILDRLIGAFSPTSATGNVSPINDDETSGFFRRLVASPFGARDKIRIPEISRPKSGRPHSFNVHHVVHVGLDNPNFPQPHAEQNASISTVPSSIQSNSRYPIITAQSSTGKNPNIPPTAPVNPRNSNLSYGEFVSANSSQATTAGNQSTETYRTAEQSAYGGSRVPLATASGAPYLC</sequence>
<feature type="compositionally biased region" description="Polar residues" evidence="3">
    <location>
        <begin position="128"/>
        <end position="138"/>
    </location>
</feature>
<keyword evidence="7" id="KW-1185">Reference proteome</keyword>
<feature type="compositionally biased region" description="Polar residues" evidence="3">
    <location>
        <begin position="299"/>
        <end position="330"/>
    </location>
</feature>
<accession>A0A2G5B7M6</accession>
<protein>
    <recommendedName>
        <fullName evidence="8">SH3 domain-containing protein</fullName>
    </recommendedName>
</protein>
<proteinExistence type="predicted"/>
<dbReference type="PROSITE" id="PS50002">
    <property type="entry name" value="SH3"/>
    <property type="match status" value="1"/>
</dbReference>
<feature type="domain" description="SH3" evidence="4">
    <location>
        <begin position="53"/>
        <end position="114"/>
    </location>
</feature>
<feature type="domain" description="CRIB" evidence="5">
    <location>
        <begin position="268"/>
        <end position="288"/>
    </location>
</feature>
<feature type="compositionally biased region" description="Polar residues" evidence="3">
    <location>
        <begin position="189"/>
        <end position="201"/>
    </location>
</feature>
<reference evidence="6 7" key="1">
    <citation type="journal article" date="2015" name="Genome Biol. Evol.">
        <title>Phylogenomic analyses indicate that early fungi evolved digesting cell walls of algal ancestors of land plants.</title>
        <authorList>
            <person name="Chang Y."/>
            <person name="Wang S."/>
            <person name="Sekimoto S."/>
            <person name="Aerts A.L."/>
            <person name="Choi C."/>
            <person name="Clum A."/>
            <person name="LaButti K.M."/>
            <person name="Lindquist E.A."/>
            <person name="Yee Ngan C."/>
            <person name="Ohm R.A."/>
            <person name="Salamov A.A."/>
            <person name="Grigoriev I.V."/>
            <person name="Spatafora J.W."/>
            <person name="Berbee M.L."/>
        </authorList>
    </citation>
    <scope>NUCLEOTIDE SEQUENCE [LARGE SCALE GENOMIC DNA]</scope>
    <source>
        <strain evidence="6 7">NRRL 1564</strain>
    </source>
</reference>
<dbReference type="STRING" id="763665.A0A2G5B7M6"/>